<feature type="transmembrane region" description="Helical" evidence="1">
    <location>
        <begin position="416"/>
        <end position="437"/>
    </location>
</feature>
<keyword evidence="1" id="KW-1133">Transmembrane helix</keyword>
<accession>A0A6G1KNF7</accession>
<organism evidence="3 4">
    <name type="scientific">Pleomassaria siparia CBS 279.74</name>
    <dbReference type="NCBI Taxonomy" id="1314801"/>
    <lineage>
        <taxon>Eukaryota</taxon>
        <taxon>Fungi</taxon>
        <taxon>Dikarya</taxon>
        <taxon>Ascomycota</taxon>
        <taxon>Pezizomycotina</taxon>
        <taxon>Dothideomycetes</taxon>
        <taxon>Pleosporomycetidae</taxon>
        <taxon>Pleosporales</taxon>
        <taxon>Pleomassariaceae</taxon>
        <taxon>Pleomassaria</taxon>
    </lineage>
</organism>
<keyword evidence="4" id="KW-1185">Reference proteome</keyword>
<feature type="transmembrane region" description="Helical" evidence="1">
    <location>
        <begin position="378"/>
        <end position="396"/>
    </location>
</feature>
<feature type="transmembrane region" description="Helical" evidence="1">
    <location>
        <begin position="173"/>
        <end position="193"/>
    </location>
</feature>
<keyword evidence="1" id="KW-0812">Transmembrane</keyword>
<evidence type="ECO:0000256" key="1">
    <source>
        <dbReference type="SAM" id="Phobius"/>
    </source>
</evidence>
<dbReference type="OrthoDB" id="5819582at2759"/>
<feature type="transmembrane region" description="Helical" evidence="1">
    <location>
        <begin position="449"/>
        <end position="469"/>
    </location>
</feature>
<evidence type="ECO:0000259" key="2">
    <source>
        <dbReference type="Pfam" id="PF01757"/>
    </source>
</evidence>
<evidence type="ECO:0000313" key="3">
    <source>
        <dbReference type="EMBL" id="KAF2714384.1"/>
    </source>
</evidence>
<dbReference type="AlphaFoldDB" id="A0A6G1KNF7"/>
<reference evidence="3" key="1">
    <citation type="journal article" date="2020" name="Stud. Mycol.">
        <title>101 Dothideomycetes genomes: a test case for predicting lifestyles and emergence of pathogens.</title>
        <authorList>
            <person name="Haridas S."/>
            <person name="Albert R."/>
            <person name="Binder M."/>
            <person name="Bloem J."/>
            <person name="Labutti K."/>
            <person name="Salamov A."/>
            <person name="Andreopoulos B."/>
            <person name="Baker S."/>
            <person name="Barry K."/>
            <person name="Bills G."/>
            <person name="Bluhm B."/>
            <person name="Cannon C."/>
            <person name="Castanera R."/>
            <person name="Culley D."/>
            <person name="Daum C."/>
            <person name="Ezra D."/>
            <person name="Gonzalez J."/>
            <person name="Henrissat B."/>
            <person name="Kuo A."/>
            <person name="Liang C."/>
            <person name="Lipzen A."/>
            <person name="Lutzoni F."/>
            <person name="Magnuson J."/>
            <person name="Mondo S."/>
            <person name="Nolan M."/>
            <person name="Ohm R."/>
            <person name="Pangilinan J."/>
            <person name="Park H.-J."/>
            <person name="Ramirez L."/>
            <person name="Alfaro M."/>
            <person name="Sun H."/>
            <person name="Tritt A."/>
            <person name="Yoshinaga Y."/>
            <person name="Zwiers L.-H."/>
            <person name="Turgeon B."/>
            <person name="Goodwin S."/>
            <person name="Spatafora J."/>
            <person name="Crous P."/>
            <person name="Grigoriev I."/>
        </authorList>
    </citation>
    <scope>NUCLEOTIDE SEQUENCE</scope>
    <source>
        <strain evidence="3">CBS 279.74</strain>
    </source>
</reference>
<feature type="transmembrane region" description="Helical" evidence="1">
    <location>
        <begin position="248"/>
        <end position="268"/>
    </location>
</feature>
<evidence type="ECO:0000313" key="4">
    <source>
        <dbReference type="Proteomes" id="UP000799428"/>
    </source>
</evidence>
<dbReference type="PANTHER" id="PTHR23028:SF134">
    <property type="entry name" value="PUTATIVE (AFU_ORTHOLOGUE AFUA_4G08520)-RELATED"/>
    <property type="match status" value="1"/>
</dbReference>
<dbReference type="InterPro" id="IPR002656">
    <property type="entry name" value="Acyl_transf_3_dom"/>
</dbReference>
<dbReference type="InterPro" id="IPR050879">
    <property type="entry name" value="Acyltransferase_3"/>
</dbReference>
<sequence>MAFPSRASLDAAPLLEAQVEQKGSGASSRSISSKAMEVLNIFTRKLTYRSITTTLRPSFLQPTTGSPKPQHPTAWLDGLRGFASFFVFLYHYQHLFHKAFNMGYGGNKGRNDHWIIQLPIIRLIFTGGPMVSIFWVLSGVSLSLKPIQLARAQNWDKFFDTLFSSVFRRAMRLYMPVMFVQTCVLIMTLMGMFNHAFALSQDWPFSGTNEKMHVVKDTNYEQIKDWVTVMWAFLNPFRPFRPGYDPHLWTIPFEFRNSIILFATLVGFSKLRAKIRIGLTIALWAYCMMVNEGDVALFIAGMGIAEYMLIQDENSQQLPSGEKTDNQPSRRARAAWATVAIIGLHLLSFPAWNKEHALGYETLTNITPAIFNSAELTWGRLGAALFVLALCSSAELRRPFQTPFAIYMGKISFPLYIVHGPVNHTLGLVLVESAFLLTGRDTFVGYETGVIVSFVPLAIVVVWLADLLMRTIDIPSVRFGRTLQNRWAVAAVQQRGRPI</sequence>
<dbReference type="Pfam" id="PF01757">
    <property type="entry name" value="Acyl_transf_3"/>
    <property type="match status" value="1"/>
</dbReference>
<dbReference type="PANTHER" id="PTHR23028">
    <property type="entry name" value="ACETYLTRANSFERASE"/>
    <property type="match status" value="1"/>
</dbReference>
<proteinExistence type="predicted"/>
<feature type="domain" description="Acyltransferase 3" evidence="2">
    <location>
        <begin position="74"/>
        <end position="469"/>
    </location>
</feature>
<gene>
    <name evidence="3" type="ORF">K504DRAFT_420166</name>
</gene>
<dbReference type="EMBL" id="MU005764">
    <property type="protein sequence ID" value="KAF2714384.1"/>
    <property type="molecule type" value="Genomic_DNA"/>
</dbReference>
<name>A0A6G1KNF7_9PLEO</name>
<protein>
    <recommendedName>
        <fullName evidence="2">Acyltransferase 3 domain-containing protein</fullName>
    </recommendedName>
</protein>
<dbReference type="GO" id="GO:0016747">
    <property type="term" value="F:acyltransferase activity, transferring groups other than amino-acyl groups"/>
    <property type="evidence" value="ECO:0007669"/>
    <property type="project" value="InterPro"/>
</dbReference>
<feature type="transmembrane region" description="Helical" evidence="1">
    <location>
        <begin position="113"/>
        <end position="137"/>
    </location>
</feature>
<dbReference type="Proteomes" id="UP000799428">
    <property type="component" value="Unassembled WGS sequence"/>
</dbReference>
<keyword evidence="1" id="KW-0472">Membrane</keyword>